<keyword evidence="10" id="KW-1185">Reference proteome</keyword>
<evidence type="ECO:0000256" key="5">
    <source>
        <dbReference type="ARBA" id="ARBA00022692"/>
    </source>
</evidence>
<dbReference type="InterPro" id="IPR004761">
    <property type="entry name" value="Spore_GerAB"/>
</dbReference>
<gene>
    <name evidence="9" type="ORF">ATY39_07600</name>
</gene>
<keyword evidence="6 8" id="KW-1133">Transmembrane helix</keyword>
<comment type="subcellular location">
    <subcellularLocation>
        <location evidence="1">Membrane</location>
        <topology evidence="1">Multi-pass membrane protein</topology>
    </subcellularLocation>
</comment>
<dbReference type="KEGG" id="rst:ATY39_07600"/>
<protein>
    <submittedName>
        <fullName evidence="9">Uncharacterized protein</fullName>
    </submittedName>
</protein>
<comment type="similarity">
    <text evidence="2">Belongs to the amino acid-polyamine-organocation (APC) superfamily. Spore germination protein (SGP) (TC 2.A.3.9) family.</text>
</comment>
<name>A0A143HDL2_9BACL</name>
<evidence type="ECO:0000256" key="7">
    <source>
        <dbReference type="ARBA" id="ARBA00023136"/>
    </source>
</evidence>
<dbReference type="PANTHER" id="PTHR34975:SF2">
    <property type="entry name" value="SPORE GERMINATION PROTEIN A2"/>
    <property type="match status" value="1"/>
</dbReference>
<feature type="transmembrane region" description="Helical" evidence="8">
    <location>
        <begin position="38"/>
        <end position="56"/>
    </location>
</feature>
<feature type="transmembrane region" description="Helical" evidence="8">
    <location>
        <begin position="100"/>
        <end position="118"/>
    </location>
</feature>
<keyword evidence="5 8" id="KW-0812">Transmembrane</keyword>
<feature type="transmembrane region" description="Helical" evidence="8">
    <location>
        <begin position="7"/>
        <end position="26"/>
    </location>
</feature>
<keyword evidence="4" id="KW-0309">Germination</keyword>
<keyword evidence="3" id="KW-0813">Transport</keyword>
<evidence type="ECO:0000256" key="4">
    <source>
        <dbReference type="ARBA" id="ARBA00022544"/>
    </source>
</evidence>
<dbReference type="Pfam" id="PF03845">
    <property type="entry name" value="Spore_permease"/>
    <property type="match status" value="1"/>
</dbReference>
<evidence type="ECO:0000256" key="1">
    <source>
        <dbReference type="ARBA" id="ARBA00004141"/>
    </source>
</evidence>
<evidence type="ECO:0000313" key="9">
    <source>
        <dbReference type="EMBL" id="AMW99341.1"/>
    </source>
</evidence>
<sequence>MNFTITKVQLFVMLFFRTTGIIFIAYSEALLNAGGRDAWIMFFIAATFVFLQLCLYERYYKYFELGKITRWIYILSWLALLVLSLVYIQYTLNIWVLGNTPNYITLLLMLLVSYYISVSRPSTAVNMPVFIIPFVFVFIFFLLFAAPELKVSQLFPVGTSSGHQWIMGMLYSLASFTGLEGYLVLRKYVLPEDKMRFKDILIYQTIITLFSGFLMLVVKMYFAPASLPYITEPTLYILKSIEVTFVKRLDIFFLYIWLGWSLISLSLIVFNIRVAYFQKERKHQKMPMVILHILLFFGSLAFLNIQSVEFIRAHFQYIYIPFTIILPVLIILKNKRRETKCAK</sequence>
<evidence type="ECO:0000256" key="2">
    <source>
        <dbReference type="ARBA" id="ARBA00007998"/>
    </source>
</evidence>
<dbReference type="STRING" id="241244.ATY39_07600"/>
<feature type="transmembrane region" description="Helical" evidence="8">
    <location>
        <begin position="68"/>
        <end position="88"/>
    </location>
</feature>
<evidence type="ECO:0000256" key="3">
    <source>
        <dbReference type="ARBA" id="ARBA00022448"/>
    </source>
</evidence>
<dbReference type="EMBL" id="CP014806">
    <property type="protein sequence ID" value="AMW99341.1"/>
    <property type="molecule type" value="Genomic_DNA"/>
</dbReference>
<evidence type="ECO:0000256" key="6">
    <source>
        <dbReference type="ARBA" id="ARBA00022989"/>
    </source>
</evidence>
<dbReference type="AlphaFoldDB" id="A0A143HDL2"/>
<feature type="transmembrane region" description="Helical" evidence="8">
    <location>
        <begin position="288"/>
        <end position="308"/>
    </location>
</feature>
<proteinExistence type="inferred from homology"/>
<dbReference type="Proteomes" id="UP000076021">
    <property type="component" value="Chromosome"/>
</dbReference>
<dbReference type="GO" id="GO:0016020">
    <property type="term" value="C:membrane"/>
    <property type="evidence" value="ECO:0007669"/>
    <property type="project" value="UniProtKB-SubCell"/>
</dbReference>
<feature type="transmembrane region" description="Helical" evidence="8">
    <location>
        <begin position="206"/>
        <end position="231"/>
    </location>
</feature>
<feature type="transmembrane region" description="Helical" evidence="8">
    <location>
        <begin position="125"/>
        <end position="145"/>
    </location>
</feature>
<dbReference type="PANTHER" id="PTHR34975">
    <property type="entry name" value="SPORE GERMINATION PROTEIN A2"/>
    <property type="match status" value="1"/>
</dbReference>
<dbReference type="OrthoDB" id="2446105at2"/>
<reference evidence="10" key="2">
    <citation type="submission" date="2016-03" db="EMBL/GenBank/DDBJ databases">
        <authorList>
            <person name="Ploux O."/>
        </authorList>
    </citation>
    <scope>NUCLEOTIDE SEQUENCE [LARGE SCALE GENOMIC DNA]</scope>
    <source>
        <strain evidence="10">PP9</strain>
    </source>
</reference>
<evidence type="ECO:0000313" key="10">
    <source>
        <dbReference type="Proteomes" id="UP000076021"/>
    </source>
</evidence>
<feature type="transmembrane region" description="Helical" evidence="8">
    <location>
        <begin position="251"/>
        <end position="276"/>
    </location>
</feature>
<dbReference type="GO" id="GO:0009847">
    <property type="term" value="P:spore germination"/>
    <property type="evidence" value="ECO:0007669"/>
    <property type="project" value="InterPro"/>
</dbReference>
<keyword evidence="7 8" id="KW-0472">Membrane</keyword>
<accession>A0A143HDL2</accession>
<reference evidence="9 10" key="1">
    <citation type="journal article" date="2016" name="Genome Announc.">
        <title>Whole-Genome Sequence of Rummeliibacillus stabekisii Strain PP9 Isolated from Antarctic Soil.</title>
        <authorList>
            <person name="da Mota F.F."/>
            <person name="Vollu R.E."/>
            <person name="Jurelevicius D."/>
            <person name="Seldin L."/>
        </authorList>
    </citation>
    <scope>NUCLEOTIDE SEQUENCE [LARGE SCALE GENOMIC DNA]</scope>
    <source>
        <strain evidence="9 10">PP9</strain>
    </source>
</reference>
<evidence type="ECO:0000256" key="8">
    <source>
        <dbReference type="SAM" id="Phobius"/>
    </source>
</evidence>
<feature type="transmembrane region" description="Helical" evidence="8">
    <location>
        <begin position="314"/>
        <end position="332"/>
    </location>
</feature>
<organism evidence="9 10">
    <name type="scientific">Rummeliibacillus stabekisii</name>
    <dbReference type="NCBI Taxonomy" id="241244"/>
    <lineage>
        <taxon>Bacteria</taxon>
        <taxon>Bacillati</taxon>
        <taxon>Bacillota</taxon>
        <taxon>Bacilli</taxon>
        <taxon>Bacillales</taxon>
        <taxon>Caryophanaceae</taxon>
        <taxon>Rummeliibacillus</taxon>
    </lineage>
</organism>
<feature type="transmembrane region" description="Helical" evidence="8">
    <location>
        <begin position="165"/>
        <end position="185"/>
    </location>
</feature>
<dbReference type="RefSeq" id="WP_066788069.1">
    <property type="nucleotide sequence ID" value="NZ_CP014806.1"/>
</dbReference>